<keyword evidence="4" id="KW-1185">Reference proteome</keyword>
<keyword evidence="1" id="KW-1133">Transmembrane helix</keyword>
<dbReference type="Pfam" id="PF20151">
    <property type="entry name" value="DUF6533"/>
    <property type="match status" value="1"/>
</dbReference>
<evidence type="ECO:0000313" key="3">
    <source>
        <dbReference type="EMBL" id="OCH92795.1"/>
    </source>
</evidence>
<dbReference type="Proteomes" id="UP000250043">
    <property type="component" value="Unassembled WGS sequence"/>
</dbReference>
<dbReference type="InterPro" id="IPR045340">
    <property type="entry name" value="DUF6533"/>
</dbReference>
<feature type="transmembrane region" description="Helical" evidence="1">
    <location>
        <begin position="62"/>
        <end position="81"/>
    </location>
</feature>
<proteinExistence type="predicted"/>
<evidence type="ECO:0000259" key="2">
    <source>
        <dbReference type="Pfam" id="PF20151"/>
    </source>
</evidence>
<gene>
    <name evidence="3" type="ORF">OBBRIDRAFT_886031</name>
</gene>
<keyword evidence="1" id="KW-0812">Transmembrane</keyword>
<feature type="transmembrane region" description="Helical" evidence="1">
    <location>
        <begin position="238"/>
        <end position="259"/>
    </location>
</feature>
<feature type="transmembrane region" description="Helical" evidence="1">
    <location>
        <begin position="24"/>
        <end position="42"/>
    </location>
</feature>
<dbReference type="AlphaFoldDB" id="A0A8E2B2S8"/>
<dbReference type="EMBL" id="KV722364">
    <property type="protein sequence ID" value="OCH92795.1"/>
    <property type="molecule type" value="Genomic_DNA"/>
</dbReference>
<reference evidence="3 4" key="1">
    <citation type="submission" date="2016-07" db="EMBL/GenBank/DDBJ databases">
        <title>Draft genome of the white-rot fungus Obba rivulosa 3A-2.</title>
        <authorList>
            <consortium name="DOE Joint Genome Institute"/>
            <person name="Miettinen O."/>
            <person name="Riley R."/>
            <person name="Acob R."/>
            <person name="Barry K."/>
            <person name="Cullen D."/>
            <person name="De Vries R."/>
            <person name="Hainaut M."/>
            <person name="Hatakka A."/>
            <person name="Henrissat B."/>
            <person name="Hilden K."/>
            <person name="Kuo R."/>
            <person name="Labutti K."/>
            <person name="Lipzen A."/>
            <person name="Makela M.R."/>
            <person name="Sandor L."/>
            <person name="Spatafora J.W."/>
            <person name="Grigoriev I.V."/>
            <person name="Hibbett D.S."/>
        </authorList>
    </citation>
    <scope>NUCLEOTIDE SEQUENCE [LARGE SCALE GENOMIC DNA]</scope>
    <source>
        <strain evidence="3 4">3A-2</strain>
    </source>
</reference>
<keyword evidence="1" id="KW-0472">Membrane</keyword>
<feature type="transmembrane region" description="Helical" evidence="1">
    <location>
        <begin position="101"/>
        <end position="122"/>
    </location>
</feature>
<evidence type="ECO:0000256" key="1">
    <source>
        <dbReference type="SAM" id="Phobius"/>
    </source>
</evidence>
<accession>A0A8E2B2S8</accession>
<protein>
    <recommendedName>
        <fullName evidence="2">DUF6533 domain-containing protein</fullName>
    </recommendedName>
</protein>
<feature type="domain" description="DUF6533" evidence="2">
    <location>
        <begin position="29"/>
        <end position="73"/>
    </location>
</feature>
<dbReference type="OrthoDB" id="2638860at2759"/>
<organism evidence="3 4">
    <name type="scientific">Obba rivulosa</name>
    <dbReference type="NCBI Taxonomy" id="1052685"/>
    <lineage>
        <taxon>Eukaryota</taxon>
        <taxon>Fungi</taxon>
        <taxon>Dikarya</taxon>
        <taxon>Basidiomycota</taxon>
        <taxon>Agaricomycotina</taxon>
        <taxon>Agaricomycetes</taxon>
        <taxon>Polyporales</taxon>
        <taxon>Gelatoporiaceae</taxon>
        <taxon>Obba</taxon>
    </lineage>
</organism>
<name>A0A8E2B2S8_9APHY</name>
<feature type="transmembrane region" description="Helical" evidence="1">
    <location>
        <begin position="129"/>
        <end position="149"/>
    </location>
</feature>
<feature type="transmembrane region" description="Helical" evidence="1">
    <location>
        <begin position="180"/>
        <end position="203"/>
    </location>
</feature>
<sequence length="334" mass="36897">MSSIPSAAVLQAEQQLFQAVSDTFAVNLAAVAAVAWFAYDALLTINQEIELVWKARWTYQKVLYILVKYYSLIFLIILVGVNTNTNVSLSVCQRWPWVFGYSPSITAFIGGFMFLIRIYAAYGRSIKMLAFLLFIFCSENIITCVIVGLEVKGVVVSPRTPGYPLPGCVTSLPPHINRTLVSWIINLVVSTIFFVLIMAQFLLGGEMKAILRGAGTRSIWEFRKLAPIIFLFLRDGTLYFLMVATAGALNLVFIVVLAGRPIQEVGLSWLMATYAIASSRLYLNLRGSLTQPVASTFRTSDIELDFPSTGGVVFAPAFSSEMDASQRAPADYSE</sequence>
<evidence type="ECO:0000313" key="4">
    <source>
        <dbReference type="Proteomes" id="UP000250043"/>
    </source>
</evidence>